<name>A0A8H4PJ52_9HYPO</name>
<accession>A0A8H4PJ52</accession>
<keyword evidence="4" id="KW-1185">Reference proteome</keyword>
<evidence type="ECO:0000259" key="2">
    <source>
        <dbReference type="Pfam" id="PF04082"/>
    </source>
</evidence>
<organism evidence="3 4">
    <name type="scientific">Fusarium albosuccineum</name>
    <dbReference type="NCBI Taxonomy" id="1237068"/>
    <lineage>
        <taxon>Eukaryota</taxon>
        <taxon>Fungi</taxon>
        <taxon>Dikarya</taxon>
        <taxon>Ascomycota</taxon>
        <taxon>Pezizomycotina</taxon>
        <taxon>Sordariomycetes</taxon>
        <taxon>Hypocreomycetidae</taxon>
        <taxon>Hypocreales</taxon>
        <taxon>Nectriaceae</taxon>
        <taxon>Fusarium</taxon>
        <taxon>Fusarium decemcellulare species complex</taxon>
    </lineage>
</organism>
<dbReference type="GO" id="GO:0003677">
    <property type="term" value="F:DNA binding"/>
    <property type="evidence" value="ECO:0007669"/>
    <property type="project" value="InterPro"/>
</dbReference>
<dbReference type="CDD" id="cd12148">
    <property type="entry name" value="fungal_TF_MHR"/>
    <property type="match status" value="1"/>
</dbReference>
<dbReference type="Proteomes" id="UP000554235">
    <property type="component" value="Unassembled WGS sequence"/>
</dbReference>
<reference evidence="3 4" key="1">
    <citation type="submission" date="2020-01" db="EMBL/GenBank/DDBJ databases">
        <title>Identification and distribution of gene clusters putatively required for synthesis of sphingolipid metabolism inhibitors in phylogenetically diverse species of the filamentous fungus Fusarium.</title>
        <authorList>
            <person name="Kim H.-S."/>
            <person name="Busman M."/>
            <person name="Brown D.W."/>
            <person name="Divon H."/>
            <person name="Uhlig S."/>
            <person name="Proctor R.H."/>
        </authorList>
    </citation>
    <scope>NUCLEOTIDE SEQUENCE [LARGE SCALE GENOMIC DNA]</scope>
    <source>
        <strain evidence="3 4">NRRL 20459</strain>
    </source>
</reference>
<gene>
    <name evidence="3" type="ORF">FALBO_156</name>
</gene>
<feature type="domain" description="Xylanolytic transcriptional activator regulatory" evidence="2">
    <location>
        <begin position="238"/>
        <end position="365"/>
    </location>
</feature>
<comment type="caution">
    <text evidence="3">The sequence shown here is derived from an EMBL/GenBank/DDBJ whole genome shotgun (WGS) entry which is preliminary data.</text>
</comment>
<dbReference type="EMBL" id="JAADYS010000017">
    <property type="protein sequence ID" value="KAF4472941.1"/>
    <property type="molecule type" value="Genomic_DNA"/>
</dbReference>
<dbReference type="GO" id="GO:0006351">
    <property type="term" value="P:DNA-templated transcription"/>
    <property type="evidence" value="ECO:0007669"/>
    <property type="project" value="InterPro"/>
</dbReference>
<evidence type="ECO:0000256" key="1">
    <source>
        <dbReference type="ARBA" id="ARBA00023242"/>
    </source>
</evidence>
<evidence type="ECO:0000313" key="3">
    <source>
        <dbReference type="EMBL" id="KAF4472941.1"/>
    </source>
</evidence>
<dbReference type="InterPro" id="IPR007219">
    <property type="entry name" value="XnlR_reg_dom"/>
</dbReference>
<evidence type="ECO:0000313" key="4">
    <source>
        <dbReference type="Proteomes" id="UP000554235"/>
    </source>
</evidence>
<proteinExistence type="predicted"/>
<dbReference type="GO" id="GO:0008270">
    <property type="term" value="F:zinc ion binding"/>
    <property type="evidence" value="ECO:0007669"/>
    <property type="project" value="InterPro"/>
</dbReference>
<dbReference type="AlphaFoldDB" id="A0A8H4PJ52"/>
<protein>
    <submittedName>
        <fullName evidence="3">Fungal transcriptional regulatory N-terminal</fullName>
    </submittedName>
</protein>
<dbReference type="Pfam" id="PF04082">
    <property type="entry name" value="Fungal_trans"/>
    <property type="match status" value="1"/>
</dbReference>
<sequence length="457" mass="50695">MNGLPAVDVATEDRAIFAPTELVRFGGGSGDVPATDFSRDTEQRPISTELADLLRDHVVVDKATTALARLRRVDVSKITPLVRFWLGKGVNLPLAEPFVSPCLDAVEQWGEVLGPAADNSHMESAETVLALLANTLKPIIMRRDMTPQEFLAQILGRSLRWESLGILFTAAARAAYDTSSFTLLYTNKEQRRRLVKELTLISDCCLDTCMALDSLNDLQLILQYENLILHSQVDGDQSYHSWKGVGDVASSLFALGYHEKIEEDAPNTPAFITELRKACFARIFAADKSLAVFLGRPPRIVKDYCHFNLPGNLPGAWDDGVDGGVSAMHQLEPINYTADTRCSALFAALKEEILQLFRKKNVSDQAETLWQVAPHPNYPLTLPSSTLIFTVCFVHELLSSGRICRPISALKAVYETATIVAPSNETFWPGRDWTIYISSSFSGLSPRAEYLNRMRPF</sequence>
<dbReference type="OrthoDB" id="4898680at2759"/>
<keyword evidence="1" id="KW-0539">Nucleus</keyword>